<dbReference type="Proteomes" id="UP000198661">
    <property type="component" value="Unassembled WGS sequence"/>
</dbReference>
<keyword evidence="1" id="KW-0472">Membrane</keyword>
<organism evidence="2 3">
    <name type="scientific">Planifilum fulgidum</name>
    <dbReference type="NCBI Taxonomy" id="201973"/>
    <lineage>
        <taxon>Bacteria</taxon>
        <taxon>Bacillati</taxon>
        <taxon>Bacillota</taxon>
        <taxon>Bacilli</taxon>
        <taxon>Bacillales</taxon>
        <taxon>Thermoactinomycetaceae</taxon>
        <taxon>Planifilum</taxon>
    </lineage>
</organism>
<proteinExistence type="predicted"/>
<feature type="transmembrane region" description="Helical" evidence="1">
    <location>
        <begin position="139"/>
        <end position="163"/>
    </location>
</feature>
<feature type="transmembrane region" description="Helical" evidence="1">
    <location>
        <begin position="175"/>
        <end position="200"/>
    </location>
</feature>
<reference evidence="2 3" key="1">
    <citation type="submission" date="2016-10" db="EMBL/GenBank/DDBJ databases">
        <authorList>
            <person name="de Groot N.N."/>
        </authorList>
    </citation>
    <scope>NUCLEOTIDE SEQUENCE [LARGE SCALE GENOMIC DNA]</scope>
    <source>
        <strain evidence="2 3">DSM 44945</strain>
    </source>
</reference>
<dbReference type="RefSeq" id="WP_092036837.1">
    <property type="nucleotide sequence ID" value="NZ_FOOK01000007.1"/>
</dbReference>
<feature type="transmembrane region" description="Helical" evidence="1">
    <location>
        <begin position="75"/>
        <end position="97"/>
    </location>
</feature>
<feature type="transmembrane region" description="Helical" evidence="1">
    <location>
        <begin position="265"/>
        <end position="291"/>
    </location>
</feature>
<dbReference type="OrthoDB" id="2989283at2"/>
<keyword evidence="3" id="KW-1185">Reference proteome</keyword>
<accession>A0A1I2MFN1</accession>
<evidence type="ECO:0000256" key="1">
    <source>
        <dbReference type="SAM" id="Phobius"/>
    </source>
</evidence>
<dbReference type="STRING" id="201973.SAMN04488025_10786"/>
<dbReference type="EMBL" id="FOOK01000007">
    <property type="protein sequence ID" value="SFF87971.1"/>
    <property type="molecule type" value="Genomic_DNA"/>
</dbReference>
<protein>
    <recommendedName>
        <fullName evidence="4">Membrane domain of glycerophosphoryl diester phosphodiesterase</fullName>
    </recommendedName>
</protein>
<evidence type="ECO:0008006" key="4">
    <source>
        <dbReference type="Google" id="ProtNLM"/>
    </source>
</evidence>
<evidence type="ECO:0000313" key="3">
    <source>
        <dbReference type="Proteomes" id="UP000198661"/>
    </source>
</evidence>
<name>A0A1I2MFN1_9BACL</name>
<keyword evidence="1" id="KW-0812">Transmembrane</keyword>
<evidence type="ECO:0000313" key="2">
    <source>
        <dbReference type="EMBL" id="SFF87971.1"/>
    </source>
</evidence>
<dbReference type="AlphaFoldDB" id="A0A1I2MFN1"/>
<feature type="transmembrane region" description="Helical" evidence="1">
    <location>
        <begin position="20"/>
        <end position="53"/>
    </location>
</feature>
<gene>
    <name evidence="2" type="ORF">SAMN04488025_10786</name>
</gene>
<sequence>MENYFELLRRHGLTLWLGNIVGSLVAGVIFAVMTIIIALIGLLLLVLIAGGMIGSIMDPFNPESPDPFAAAMDKAAVPVLIGLLIFSIFFILAFFLYSGFTSAGMNSMVNHAVFEDRSSLQIYFTQGLRFMWKMAGQQFLLFLFFIPSIVLFALGIVIFAAGLMEGNESLLLVSLLPLLVATILTIVLALVFLHAPVILVAENTGIWKAIALSGRLFTRSFGQVFLSGLIIFLINFAYGLFLILLSEFFGFNSFDPASSAELNPGLQFLFSLIQYALGALVNVLWLLAVFVRYRNRLRPRLFPDENSGTIGGMKTIWG</sequence>
<keyword evidence="1" id="KW-1133">Transmembrane helix</keyword>
<feature type="transmembrane region" description="Helical" evidence="1">
    <location>
        <begin position="221"/>
        <end position="245"/>
    </location>
</feature>